<protein>
    <recommendedName>
        <fullName evidence="4">Thiol:disulfide interchange protein DsbG</fullName>
    </recommendedName>
</protein>
<sequence length="194" mass="19832">MKSAALSLGLSAALALSLVACSKQDAPTPDAAPAAAAITASSYDTVAAGGKGFTVGALMSAQAVYVLFDPQCPHCGHLWQASIPLHNKVKFVWIPIAFNQGKSLSQAAALLTAANPLEAMTAHEQSLLEGTGGMSAPSPSDELVTTVKKNTDLLSRLGVDSVPFLVAKNRHTGEVVSHNGAMDTAALAQLLGID</sequence>
<gene>
    <name evidence="2" type="ORF">MIZ03_1217</name>
</gene>
<dbReference type="RefSeq" id="WP_223909650.1">
    <property type="nucleotide sequence ID" value="NZ_AP024238.1"/>
</dbReference>
<evidence type="ECO:0008006" key="4">
    <source>
        <dbReference type="Google" id="ProtNLM"/>
    </source>
</evidence>
<dbReference type="SUPFAM" id="SSF52833">
    <property type="entry name" value="Thioredoxin-like"/>
    <property type="match status" value="1"/>
</dbReference>
<evidence type="ECO:0000256" key="1">
    <source>
        <dbReference type="SAM" id="SignalP"/>
    </source>
</evidence>
<dbReference type="PANTHER" id="PTHR35272">
    <property type="entry name" value="THIOL:DISULFIDE INTERCHANGE PROTEIN DSBC-RELATED"/>
    <property type="match status" value="1"/>
</dbReference>
<dbReference type="EMBL" id="AP024238">
    <property type="protein sequence ID" value="BCO26337.1"/>
    <property type="molecule type" value="Genomic_DNA"/>
</dbReference>
<keyword evidence="1" id="KW-0732">Signal</keyword>
<keyword evidence="3" id="KW-1185">Reference proteome</keyword>
<dbReference type="Gene3D" id="3.40.30.10">
    <property type="entry name" value="Glutaredoxin"/>
    <property type="match status" value="1"/>
</dbReference>
<evidence type="ECO:0000313" key="2">
    <source>
        <dbReference type="EMBL" id="BCO26337.1"/>
    </source>
</evidence>
<dbReference type="InterPro" id="IPR051470">
    <property type="entry name" value="Thiol:disulfide_interchange"/>
</dbReference>
<dbReference type="PROSITE" id="PS51257">
    <property type="entry name" value="PROKAR_LIPOPROTEIN"/>
    <property type="match status" value="1"/>
</dbReference>
<feature type="signal peptide" evidence="1">
    <location>
        <begin position="1"/>
        <end position="25"/>
    </location>
</feature>
<dbReference type="Proteomes" id="UP000824366">
    <property type="component" value="Chromosome"/>
</dbReference>
<proteinExistence type="predicted"/>
<feature type="chain" id="PRO_5045710157" description="Thiol:disulfide interchange protein DsbG" evidence="1">
    <location>
        <begin position="26"/>
        <end position="194"/>
    </location>
</feature>
<reference evidence="2 3" key="1">
    <citation type="journal article" date="2021" name="Microbiol. Spectr.">
        <title>A Single Bacterium Capable of Oxidation and Reduction of Iron at Circumneutral pH.</title>
        <authorList>
            <person name="Kato S."/>
            <person name="Ohkuma M."/>
        </authorList>
    </citation>
    <scope>NUCLEOTIDE SEQUENCE [LARGE SCALE GENOMIC DNA]</scope>
    <source>
        <strain evidence="2 3">MIZ03</strain>
    </source>
</reference>
<name>A0ABN6D2V2_9BURK</name>
<accession>A0ABN6D2V2</accession>
<dbReference type="PANTHER" id="PTHR35272:SF4">
    <property type="entry name" value="THIOL:DISULFIDE INTERCHANGE PROTEIN DSBG"/>
    <property type="match status" value="1"/>
</dbReference>
<dbReference type="InterPro" id="IPR036249">
    <property type="entry name" value="Thioredoxin-like_sf"/>
</dbReference>
<evidence type="ECO:0000313" key="3">
    <source>
        <dbReference type="Proteomes" id="UP000824366"/>
    </source>
</evidence>
<organism evidence="2 3">
    <name type="scientific">Rhodoferax lithotrophicus</name>
    <dbReference type="NCBI Taxonomy" id="2798804"/>
    <lineage>
        <taxon>Bacteria</taxon>
        <taxon>Pseudomonadati</taxon>
        <taxon>Pseudomonadota</taxon>
        <taxon>Betaproteobacteria</taxon>
        <taxon>Burkholderiales</taxon>
        <taxon>Comamonadaceae</taxon>
        <taxon>Rhodoferax</taxon>
    </lineage>
</organism>